<evidence type="ECO:0000256" key="1">
    <source>
        <dbReference type="ARBA" id="ARBA00035112"/>
    </source>
</evidence>
<evidence type="ECO:0000313" key="5">
    <source>
        <dbReference type="Proteomes" id="UP001310890"/>
    </source>
</evidence>
<comment type="caution">
    <text evidence="4">The sequence shown here is derived from an EMBL/GenBank/DDBJ whole genome shotgun (WGS) entry which is preliminary data.</text>
</comment>
<protein>
    <recommendedName>
        <fullName evidence="6">Tat pathway signal sequence</fullName>
    </recommendedName>
</protein>
<name>A0AAN7YKW1_9PEZI</name>
<dbReference type="PANTHER" id="PTHR33365">
    <property type="entry name" value="YALI0B05434P"/>
    <property type="match status" value="1"/>
</dbReference>
<evidence type="ECO:0008006" key="6">
    <source>
        <dbReference type="Google" id="ProtNLM"/>
    </source>
</evidence>
<accession>A0AAN7YKW1</accession>
<dbReference type="Pfam" id="PF11807">
    <property type="entry name" value="UstYa"/>
    <property type="match status" value="1"/>
</dbReference>
<dbReference type="Proteomes" id="UP001310890">
    <property type="component" value="Unassembled WGS sequence"/>
</dbReference>
<sequence>MDYKGEGQPFISNDYDQETLPPRRPERFSPTILVALGISIVLNLVVVYRILSWSAAVDLDQRCGSYTEQYDSPLLDAIPVRYETVRYNGNLLKENIYRGPPSPEVDAAWDELGANFGTIIIPETGADRYGIDPGMVKRQPSRDGGFAVQAEGFHHLHCLNLLRQATWFNYEYYQELGDGPFSNEEPILRKHVGHCVDILRQQLMCTFDTSIFGQWWVKDHGNLVDFNTDHRCKNFGDYRDWYRERAAASKGSLVKFREGDILLPEIP</sequence>
<feature type="transmembrane region" description="Helical" evidence="3">
    <location>
        <begin position="32"/>
        <end position="51"/>
    </location>
</feature>
<evidence type="ECO:0000256" key="3">
    <source>
        <dbReference type="SAM" id="Phobius"/>
    </source>
</evidence>
<proteinExistence type="inferred from homology"/>
<keyword evidence="3" id="KW-1133">Transmembrane helix</keyword>
<keyword evidence="3" id="KW-0472">Membrane</keyword>
<dbReference type="AlphaFoldDB" id="A0AAN7YKW1"/>
<comment type="similarity">
    <text evidence="1">Belongs to the ustYa family.</text>
</comment>
<evidence type="ECO:0000313" key="4">
    <source>
        <dbReference type="EMBL" id="KAK5113808.1"/>
    </source>
</evidence>
<gene>
    <name evidence="4" type="ORF">LTR62_003192</name>
</gene>
<dbReference type="PANTHER" id="PTHR33365:SF13">
    <property type="entry name" value="TAT PATHWAY SIGNAL SEQUENCE"/>
    <property type="match status" value="1"/>
</dbReference>
<keyword evidence="3" id="KW-0812">Transmembrane</keyword>
<dbReference type="EMBL" id="JAVRRL010000021">
    <property type="protein sequence ID" value="KAK5113808.1"/>
    <property type="molecule type" value="Genomic_DNA"/>
</dbReference>
<dbReference type="GO" id="GO:0043386">
    <property type="term" value="P:mycotoxin biosynthetic process"/>
    <property type="evidence" value="ECO:0007669"/>
    <property type="project" value="InterPro"/>
</dbReference>
<dbReference type="InterPro" id="IPR021765">
    <property type="entry name" value="UstYa-like"/>
</dbReference>
<evidence type="ECO:0000256" key="2">
    <source>
        <dbReference type="SAM" id="MobiDB-lite"/>
    </source>
</evidence>
<organism evidence="4 5">
    <name type="scientific">Meristemomyces frigidus</name>
    <dbReference type="NCBI Taxonomy" id="1508187"/>
    <lineage>
        <taxon>Eukaryota</taxon>
        <taxon>Fungi</taxon>
        <taxon>Dikarya</taxon>
        <taxon>Ascomycota</taxon>
        <taxon>Pezizomycotina</taxon>
        <taxon>Dothideomycetes</taxon>
        <taxon>Dothideomycetidae</taxon>
        <taxon>Mycosphaerellales</taxon>
        <taxon>Teratosphaeriaceae</taxon>
        <taxon>Meristemomyces</taxon>
    </lineage>
</organism>
<feature type="region of interest" description="Disordered" evidence="2">
    <location>
        <begin position="1"/>
        <end position="23"/>
    </location>
</feature>
<reference evidence="4" key="1">
    <citation type="submission" date="2023-08" db="EMBL/GenBank/DDBJ databases">
        <title>Black Yeasts Isolated from many extreme environments.</title>
        <authorList>
            <person name="Coleine C."/>
            <person name="Stajich J.E."/>
            <person name="Selbmann L."/>
        </authorList>
    </citation>
    <scope>NUCLEOTIDE SEQUENCE</scope>
    <source>
        <strain evidence="4">CCFEE 5401</strain>
    </source>
</reference>